<keyword evidence="1" id="KW-0677">Repeat</keyword>
<evidence type="ECO:0000256" key="1">
    <source>
        <dbReference type="ARBA" id="ARBA00022737"/>
    </source>
</evidence>
<dbReference type="GeneID" id="41973962"/>
<dbReference type="Proteomes" id="UP000319257">
    <property type="component" value="Unassembled WGS sequence"/>
</dbReference>
<dbReference type="RefSeq" id="XP_030994800.1">
    <property type="nucleotide sequence ID" value="XM_031141156.1"/>
</dbReference>
<gene>
    <name evidence="4" type="ORF">E0L32_006515</name>
</gene>
<dbReference type="PANTHER" id="PTHR40619">
    <property type="entry name" value="FUNGAL STAND N-TERMINAL GOODBYE DOMAIN-CONTAINING PROTEIN"/>
    <property type="match status" value="1"/>
</dbReference>
<feature type="domain" description="Nephrocystin 3-like N-terminal" evidence="3">
    <location>
        <begin position="420"/>
        <end position="602"/>
    </location>
</feature>
<evidence type="ECO:0000313" key="4">
    <source>
        <dbReference type="EMBL" id="TPX13089.1"/>
    </source>
</evidence>
<dbReference type="Pfam" id="PF24883">
    <property type="entry name" value="NPHP3_N"/>
    <property type="match status" value="1"/>
</dbReference>
<sequence>MPSPESLPSKMRELVYNEDSLEDYRQWRATQGGAMNPIMEVETVFDKQRAEFVRPRPSRALQECLASLGEPELVRDIEEGKYGWDVVLQARDAVLDKMDGARNAYNRAGKNPFRRLARDGATIVATLQPLLDMIPDEDGLSVLKGGLGFIFKIIEQRDTNREKIFRAFEDVPMLLSRAQDARQSFPSEGKLLLEVRRFYEALLDEIPLLIDLLLHRHRQKFPLRVFKYLPEQEAKDIDDSIHRVNVASRSLDNCITSISNKTLSATYQSAKENLRQTQAVRRTVHTNNYRLSQIEEQGNDVKTQLSDVQKSVVKTSQELSEVKELIRDQFSAVADTASPKIVSQIQTYVYYVVVENDYARGMYCVTGVPPPYTPSPLLPATFLMTTDQLLNELNVTPLGPTEDLQTVLAQSKSMEIEALGRGRWLMVEEGFKKWLSPGQTECLLVDGHCNGLSIRRCSPLSVFCASLTVAMARAPSTVSLAYFCGEHFADDDDLAGPAGILRSLVTQLLQYPDLPEPHLEFIDPDFFKRISGYNVSSLCTLLHLLIRQIERGTTVYCMIDNISELEGTFNEWADDSQLMVEGLLDIVEDPRVHATFKLLMTCEIRSTEVMNYIAADNHVALRAGNIHSRPMMLTAFSDDLLDTVGPDGRRHDDFDGDGPASPGSSPIRPKSAAE</sequence>
<proteinExistence type="predicted"/>
<feature type="region of interest" description="Disordered" evidence="2">
    <location>
        <begin position="646"/>
        <end position="674"/>
    </location>
</feature>
<dbReference type="InParanoid" id="A0A507B6S2"/>
<dbReference type="InterPro" id="IPR056884">
    <property type="entry name" value="NPHP3-like_N"/>
</dbReference>
<dbReference type="EMBL" id="SKBQ01000037">
    <property type="protein sequence ID" value="TPX13089.1"/>
    <property type="molecule type" value="Genomic_DNA"/>
</dbReference>
<accession>A0A507B6S2</accession>
<protein>
    <recommendedName>
        <fullName evidence="3">Nephrocystin 3-like N-terminal domain-containing protein</fullName>
    </recommendedName>
</protein>
<evidence type="ECO:0000313" key="5">
    <source>
        <dbReference type="Proteomes" id="UP000319257"/>
    </source>
</evidence>
<dbReference type="OrthoDB" id="5419927at2759"/>
<evidence type="ECO:0000259" key="3">
    <source>
        <dbReference type="Pfam" id="PF24883"/>
    </source>
</evidence>
<dbReference type="STRING" id="1093900.A0A507B6S2"/>
<name>A0A507B6S2_9PEZI</name>
<evidence type="ECO:0000256" key="2">
    <source>
        <dbReference type="SAM" id="MobiDB-lite"/>
    </source>
</evidence>
<dbReference type="PANTHER" id="PTHR40619:SF3">
    <property type="entry name" value="FUNGAL STAND N-TERMINAL GOODBYE DOMAIN-CONTAINING PROTEIN"/>
    <property type="match status" value="1"/>
</dbReference>
<comment type="caution">
    <text evidence="4">The sequence shown here is derived from an EMBL/GenBank/DDBJ whole genome shotgun (WGS) entry which is preliminary data.</text>
</comment>
<reference evidence="4 5" key="1">
    <citation type="submission" date="2019-06" db="EMBL/GenBank/DDBJ databases">
        <title>Draft genome sequence of the filamentous fungus Phialemoniopsis curvata isolated from diesel fuel.</title>
        <authorList>
            <person name="Varaljay V.A."/>
            <person name="Lyon W.J."/>
            <person name="Crouch A.L."/>
            <person name="Drake C.E."/>
            <person name="Hollomon J.M."/>
            <person name="Nadeau L.J."/>
            <person name="Nunn H.S."/>
            <person name="Stevenson B.S."/>
            <person name="Bojanowski C.L."/>
            <person name="Crookes-Goodson W.J."/>
        </authorList>
    </citation>
    <scope>NUCLEOTIDE SEQUENCE [LARGE SCALE GENOMIC DNA]</scope>
    <source>
        <strain evidence="4 5">D216</strain>
    </source>
</reference>
<keyword evidence="5" id="KW-1185">Reference proteome</keyword>
<dbReference type="AlphaFoldDB" id="A0A507B6S2"/>
<organism evidence="4 5">
    <name type="scientific">Thyridium curvatum</name>
    <dbReference type="NCBI Taxonomy" id="1093900"/>
    <lineage>
        <taxon>Eukaryota</taxon>
        <taxon>Fungi</taxon>
        <taxon>Dikarya</taxon>
        <taxon>Ascomycota</taxon>
        <taxon>Pezizomycotina</taxon>
        <taxon>Sordariomycetes</taxon>
        <taxon>Sordariomycetidae</taxon>
        <taxon>Thyridiales</taxon>
        <taxon>Thyridiaceae</taxon>
        <taxon>Thyridium</taxon>
    </lineage>
</organism>